<evidence type="ECO:0000259" key="6">
    <source>
        <dbReference type="SMART" id="SM00382"/>
    </source>
</evidence>
<proteinExistence type="inferred from homology"/>
<organism evidence="7 8">
    <name type="scientific">Yasminevirus sp. GU-2018</name>
    <dbReference type="NCBI Taxonomy" id="2420051"/>
    <lineage>
        <taxon>Viruses</taxon>
        <taxon>Varidnaviria</taxon>
        <taxon>Bamfordvirae</taxon>
        <taxon>Nucleocytoviricota</taxon>
        <taxon>Megaviricetes</taxon>
        <taxon>Imitervirales</taxon>
        <taxon>Mimiviridae</taxon>
        <taxon>Klosneuvirinae</taxon>
        <taxon>Yasminevirus</taxon>
        <taxon>Yasminevirus saudimassiliense</taxon>
    </lineage>
</organism>
<comment type="similarity">
    <text evidence="1">Belongs to the CbxX/CfxQ family.</text>
</comment>
<feature type="compositionally biased region" description="Polar residues" evidence="5">
    <location>
        <begin position="222"/>
        <end position="255"/>
    </location>
</feature>
<keyword evidence="8" id="KW-1185">Reference proteome</keyword>
<dbReference type="InterPro" id="IPR003959">
    <property type="entry name" value="ATPase_AAA_core"/>
</dbReference>
<evidence type="ECO:0000256" key="4">
    <source>
        <dbReference type="SAM" id="Coils"/>
    </source>
</evidence>
<evidence type="ECO:0000256" key="1">
    <source>
        <dbReference type="ARBA" id="ARBA00010378"/>
    </source>
</evidence>
<feature type="region of interest" description="Disordered" evidence="5">
    <location>
        <begin position="1"/>
        <end position="255"/>
    </location>
</feature>
<feature type="region of interest" description="Disordered" evidence="5">
    <location>
        <begin position="458"/>
        <end position="538"/>
    </location>
</feature>
<accession>A0A5K0U9L1</accession>
<dbReference type="CDD" id="cd00009">
    <property type="entry name" value="AAA"/>
    <property type="match status" value="1"/>
</dbReference>
<dbReference type="Pfam" id="PF00004">
    <property type="entry name" value="AAA"/>
    <property type="match status" value="1"/>
</dbReference>
<feature type="compositionally biased region" description="Low complexity" evidence="5">
    <location>
        <begin position="73"/>
        <end position="86"/>
    </location>
</feature>
<evidence type="ECO:0000313" key="7">
    <source>
        <dbReference type="EMBL" id="VBB18420.1"/>
    </source>
</evidence>
<feature type="compositionally biased region" description="Basic and acidic residues" evidence="5">
    <location>
        <begin position="198"/>
        <end position="219"/>
    </location>
</feature>
<protein>
    <submittedName>
        <fullName evidence="7">Stage V sporulation protein K</fullName>
    </submittedName>
</protein>
<keyword evidence="3" id="KW-0067">ATP-binding</keyword>
<feature type="compositionally biased region" description="Basic and acidic residues" evidence="5">
    <location>
        <begin position="1028"/>
        <end position="1045"/>
    </location>
</feature>
<feature type="compositionally biased region" description="Polar residues" evidence="5">
    <location>
        <begin position="461"/>
        <end position="487"/>
    </location>
</feature>
<feature type="compositionally biased region" description="Basic and acidic residues" evidence="5">
    <location>
        <begin position="1000"/>
        <end position="1018"/>
    </location>
</feature>
<keyword evidence="4" id="KW-0175">Coiled coil</keyword>
<feature type="compositionally biased region" description="Polar residues" evidence="5">
    <location>
        <begin position="116"/>
        <end position="139"/>
    </location>
</feature>
<feature type="compositionally biased region" description="Low complexity" evidence="5">
    <location>
        <begin position="984"/>
        <end position="998"/>
    </location>
</feature>
<dbReference type="PANTHER" id="PTHR43392:SF2">
    <property type="entry name" value="AAA-TYPE ATPASE FAMILY PROTEIN _ ANKYRIN REPEAT FAMILY PROTEIN"/>
    <property type="match status" value="1"/>
</dbReference>
<evidence type="ECO:0000256" key="3">
    <source>
        <dbReference type="ARBA" id="ARBA00022840"/>
    </source>
</evidence>
<feature type="compositionally biased region" description="Polar residues" evidence="5">
    <location>
        <begin position="524"/>
        <end position="533"/>
    </location>
</feature>
<dbReference type="InterPro" id="IPR050773">
    <property type="entry name" value="CbxX/CfxQ_RuBisCO_ESX"/>
</dbReference>
<dbReference type="SUPFAM" id="SSF52540">
    <property type="entry name" value="P-loop containing nucleoside triphosphate hydrolases"/>
    <property type="match status" value="1"/>
</dbReference>
<evidence type="ECO:0000256" key="5">
    <source>
        <dbReference type="SAM" id="MobiDB-lite"/>
    </source>
</evidence>
<dbReference type="PRINTS" id="PR00819">
    <property type="entry name" value="CBXCFQXSUPER"/>
</dbReference>
<feature type="region of interest" description="Disordered" evidence="5">
    <location>
        <begin position="970"/>
        <end position="1072"/>
    </location>
</feature>
<comment type="caution">
    <text evidence="7">The sequence shown here is derived from an EMBL/GenBank/DDBJ whole genome shotgun (WGS) entry which is preliminary data.</text>
</comment>
<evidence type="ECO:0000313" key="8">
    <source>
        <dbReference type="Proteomes" id="UP000594342"/>
    </source>
</evidence>
<dbReference type="SMART" id="SM00382">
    <property type="entry name" value="AAA"/>
    <property type="match status" value="1"/>
</dbReference>
<dbReference type="InterPro" id="IPR003593">
    <property type="entry name" value="AAA+_ATPase"/>
</dbReference>
<feature type="compositionally biased region" description="Polar residues" evidence="5">
    <location>
        <begin position="56"/>
        <end position="72"/>
    </location>
</feature>
<evidence type="ECO:0000256" key="2">
    <source>
        <dbReference type="ARBA" id="ARBA00022741"/>
    </source>
</evidence>
<keyword evidence="2" id="KW-0547">Nucleotide-binding</keyword>
<feature type="coiled-coil region" evidence="4">
    <location>
        <begin position="354"/>
        <end position="381"/>
    </location>
</feature>
<dbReference type="GO" id="GO:0005524">
    <property type="term" value="F:ATP binding"/>
    <property type="evidence" value="ECO:0007669"/>
    <property type="project" value="UniProtKB-KW"/>
</dbReference>
<feature type="region of interest" description="Disordered" evidence="5">
    <location>
        <begin position="622"/>
        <end position="662"/>
    </location>
</feature>
<feature type="compositionally biased region" description="Acidic residues" evidence="5">
    <location>
        <begin position="177"/>
        <end position="187"/>
    </location>
</feature>
<name>A0A5K0U9L1_9VIRU</name>
<reference evidence="7 8" key="1">
    <citation type="submission" date="2018-10" db="EMBL/GenBank/DDBJ databases">
        <authorList>
            <consortium name="IHU Genomes"/>
        </authorList>
    </citation>
    <scope>NUCLEOTIDE SEQUENCE [LARGE SCALE GENOMIC DNA]</scope>
    <source>
        <strain evidence="7 8">A1</strain>
    </source>
</reference>
<dbReference type="InterPro" id="IPR027417">
    <property type="entry name" value="P-loop_NTPase"/>
</dbReference>
<gene>
    <name evidence="7" type="ORF">YASMINEVIRUS_883</name>
</gene>
<dbReference type="InterPro" id="IPR000641">
    <property type="entry name" value="CbxX/CfxQ"/>
</dbReference>
<feature type="compositionally biased region" description="Polar residues" evidence="5">
    <location>
        <begin position="87"/>
        <end position="102"/>
    </location>
</feature>
<dbReference type="Gene3D" id="3.40.50.300">
    <property type="entry name" value="P-loop containing nucleotide triphosphate hydrolases"/>
    <property type="match status" value="1"/>
</dbReference>
<dbReference type="Proteomes" id="UP000594342">
    <property type="component" value="Unassembled WGS sequence"/>
</dbReference>
<feature type="compositionally biased region" description="Basic and acidic residues" evidence="5">
    <location>
        <begin position="642"/>
        <end position="651"/>
    </location>
</feature>
<feature type="compositionally biased region" description="Basic residues" evidence="5">
    <location>
        <begin position="42"/>
        <end position="55"/>
    </location>
</feature>
<feature type="region of interest" description="Disordered" evidence="5">
    <location>
        <begin position="707"/>
        <end position="729"/>
    </location>
</feature>
<feature type="compositionally biased region" description="Basic and acidic residues" evidence="5">
    <location>
        <begin position="498"/>
        <end position="520"/>
    </location>
</feature>
<feature type="compositionally biased region" description="Acidic residues" evidence="5">
    <location>
        <begin position="153"/>
        <end position="167"/>
    </location>
</feature>
<sequence length="1152" mass="129528">MSSNMSSSDSDGKKPGTSSTMTSEPKKEQNKIPVQKQYLSKSRGKNQKVRAHTNHTNRGVQQPKLSTPSEKPSTTGQTDSQTDSQTVAPNIQSSVKTNQVLKQPSGKAQGVRPNRQLGQKSTKIKSQTSRHTSSKSTLSEILAQKNKETVEKEDLDNTSDVEEDEDIQTNHEHANEADENNETDDIDTVMNAMFGRSDNTDGSKDSDRNKKSVKLERRPGQGQMQNGFTQNQGIQTGSIFTPSFNQPTFNQPSQIGQIRPGSSYSLPFTQHYMPTQFYNESHHTGSMGGMGGMSSGMNGFLPSPSTSNQQILSMIKEVADRVDSLTMGINGNNMANQQLMRAQSEVTNMMINQISRLMTQNDEMYNAVRSLRNELDTLRRSISDGFIGVEKDLNVLQRRVIRRLDRQNPDEEVDVVPSQMGPQPPLHMYGSRGAQHAQHIPPQRGSISVRPPIHPNFMMDPNSTAGTNSPNVPHATISITPISSTNPLFRPSNLPKQRSKEDEKRAQKIADLKKSNDSKKPSRTQRPTPQVVQNGGPGMIPLIIVSELMKMAKDGGDDDDEKENNDDVFKEVQIPNMERDLYKTGHESELENFEQLTFNNLDDFKKQGEKFIDAINKHNEEVDEANKKREKLTKTVARTKKSQKENRSDKSESDDEESSDRGTMMEDLENEFVVQLFANMLGIPREAIIGIEDTNPDDDSVPIKITTRESATDDNDEQTNKSTKMSKRSVLKKKMSIDTEIPKDKDGLYTFMNKRYSVDPRKLMKLVKPIQLLNSMIGMTEVKEELFKFISNFLYNGRNNGMLNTAIYGKPGIGKTDLGKILCMIYSALELVPSTKFKLVKASELIGQYVGQTRQKTRRVLEEADGGVLFIDEAYALTSGSGEKGALYGKECIDTINQELSENRRKLIVIIAGYENEIKEGFFKINQGLERRFPFRYVLKDYTKEEMKDIFVRMLRLNNEVHLYRDPKDVVKQQSSAVVPPQVSESKQQSTLSESSSENAPKENKDAPIDTDSKDPVLNEKSNMPVEKPSDPEVKSPSEVPDKTVESAGATDSAKPKQKRTKRDPNVRVPLTGSVTEKDIMDMFEDMRYFNNCGGDIENLITHIGFANSERTIGKHPGAKNVYTREDLRRGLESFKKHKAQVEDETWRRMFI</sequence>
<dbReference type="EMBL" id="UPSH01000001">
    <property type="protein sequence ID" value="VBB18420.1"/>
    <property type="molecule type" value="Genomic_DNA"/>
</dbReference>
<feature type="domain" description="AAA+ ATPase" evidence="6">
    <location>
        <begin position="801"/>
        <end position="939"/>
    </location>
</feature>
<dbReference type="GO" id="GO:0016887">
    <property type="term" value="F:ATP hydrolysis activity"/>
    <property type="evidence" value="ECO:0007669"/>
    <property type="project" value="InterPro"/>
</dbReference>
<dbReference type="PANTHER" id="PTHR43392">
    <property type="entry name" value="AAA-TYPE ATPASE FAMILY PROTEIN / ANKYRIN REPEAT FAMILY PROTEIN"/>
    <property type="match status" value="1"/>
</dbReference>